<sequence>MKIKPIITGAGVLIMAGAVVASAFFLPQQHVDVVSAPEYIPTDQTFSLACTGGANRTVTEGVSVTQESETISGSGFVFVDGAHWFDIATKSDADSRTILSTASSDLGVTQATGVVYARGTSAENGHIMGASSITIGGGDMRGLAVNPCQWAKQSLWLVGSDSQVGTYNTLAILNPGDNPIAVTVSAFGETGPLDLGTAKRLTIAPKTKISTSLDGLIPQTEHMALHLTSDSGEFSASLQTNALDGFKPQGLSFVTSAAFGEKVTIPGVIIPPAQTSDGDAQNGAGASLRIVNPQTSENQVSVTLLGKTEQPLPGADKITVPAQSVLDLTLDGIEPGAYAVQVSGQQPLTASVNMTLSAGDMMDQAWVGAQPQLRAGGAAVYGTAQLVMTTSKVTSVDVTGYDVQGDTKFQKTLSVNGTQTVELPDAIGYVWVSASEPLYAAVYSTAELNEGQGINVVSLTARGADAQAVPVTIKP</sequence>
<dbReference type="Pfam" id="PF18986">
    <property type="entry name" value="DUF5719"/>
    <property type="match status" value="1"/>
</dbReference>
<dbReference type="InterPro" id="IPR043777">
    <property type="entry name" value="DUF5719"/>
</dbReference>
<dbReference type="OrthoDB" id="3264966at2"/>
<dbReference type="AlphaFoldDB" id="A0A1H2LEY5"/>
<accession>A0A1H2LEY5</accession>
<proteinExistence type="predicted"/>
<dbReference type="STRING" id="131112.SAMN04489737_0816"/>
<evidence type="ECO:0000313" key="1">
    <source>
        <dbReference type="EMBL" id="SDU79285.1"/>
    </source>
</evidence>
<organism evidence="1 2">
    <name type="scientific">Arcanobacterium phocae</name>
    <dbReference type="NCBI Taxonomy" id="131112"/>
    <lineage>
        <taxon>Bacteria</taxon>
        <taxon>Bacillati</taxon>
        <taxon>Actinomycetota</taxon>
        <taxon>Actinomycetes</taxon>
        <taxon>Actinomycetales</taxon>
        <taxon>Actinomycetaceae</taxon>
        <taxon>Arcanobacterium</taxon>
    </lineage>
</organism>
<protein>
    <submittedName>
        <fullName evidence="1">Uncharacterized protein</fullName>
    </submittedName>
</protein>
<dbReference type="Proteomes" id="UP000214355">
    <property type="component" value="Chromosome I"/>
</dbReference>
<gene>
    <name evidence="1" type="ORF">SAMN04489737_0816</name>
</gene>
<name>A0A1H2LEY5_9ACTO</name>
<evidence type="ECO:0000313" key="2">
    <source>
        <dbReference type="Proteomes" id="UP000214355"/>
    </source>
</evidence>
<reference evidence="2" key="1">
    <citation type="submission" date="2016-10" db="EMBL/GenBank/DDBJ databases">
        <authorList>
            <person name="Varghese N."/>
            <person name="Submissions S."/>
        </authorList>
    </citation>
    <scope>NUCLEOTIDE SEQUENCE [LARGE SCALE GENOMIC DNA]</scope>
    <source>
        <strain evidence="2">DSM 10002</strain>
    </source>
</reference>
<dbReference type="GeneID" id="65344554"/>
<dbReference type="EMBL" id="LT629804">
    <property type="protein sequence ID" value="SDU79285.1"/>
    <property type="molecule type" value="Genomic_DNA"/>
</dbReference>
<dbReference type="RefSeq" id="WP_091280198.1">
    <property type="nucleotide sequence ID" value="NZ_LT629804.1"/>
</dbReference>
<keyword evidence="2" id="KW-1185">Reference proteome</keyword>